<keyword evidence="2" id="KW-0966">Cell projection</keyword>
<dbReference type="SUPFAM" id="SSF140566">
    <property type="entry name" value="FlgN-like"/>
    <property type="match status" value="1"/>
</dbReference>
<dbReference type="GO" id="GO:0044780">
    <property type="term" value="P:bacterial-type flagellum assembly"/>
    <property type="evidence" value="ECO:0007669"/>
    <property type="project" value="InterPro"/>
</dbReference>
<dbReference type="Gene3D" id="1.20.58.300">
    <property type="entry name" value="FlgN-like"/>
    <property type="match status" value="1"/>
</dbReference>
<name>A0A431WLP9_9BACI</name>
<protein>
    <submittedName>
        <fullName evidence="2">Flagellar protein FlgN</fullName>
    </submittedName>
</protein>
<evidence type="ECO:0000256" key="1">
    <source>
        <dbReference type="ARBA" id="ARBA00022795"/>
    </source>
</evidence>
<dbReference type="InterPro" id="IPR036679">
    <property type="entry name" value="FlgN-like_sf"/>
</dbReference>
<dbReference type="InterPro" id="IPR007809">
    <property type="entry name" value="FlgN-like"/>
</dbReference>
<accession>A0A431WLP9</accession>
<reference evidence="2 3" key="1">
    <citation type="submission" date="2018-12" db="EMBL/GenBank/DDBJ databases">
        <title>Bacillus yapensis draft genome sequence.</title>
        <authorList>
            <person name="Yu L."/>
            <person name="Xu X."/>
            <person name="Tang X."/>
        </authorList>
    </citation>
    <scope>NUCLEOTIDE SEQUENCE [LARGE SCALE GENOMIC DNA]</scope>
    <source>
        <strain evidence="2 3">XXST-01</strain>
    </source>
</reference>
<keyword evidence="1" id="KW-1005">Bacterial flagellum biogenesis</keyword>
<keyword evidence="2" id="KW-0969">Cilium</keyword>
<dbReference type="RefSeq" id="WP_126405664.1">
    <property type="nucleotide sequence ID" value="NZ_RXNT01000001.1"/>
</dbReference>
<dbReference type="AlphaFoldDB" id="A0A431WLP9"/>
<dbReference type="Proteomes" id="UP000271374">
    <property type="component" value="Unassembled WGS sequence"/>
</dbReference>
<proteinExistence type="predicted"/>
<sequence length="161" mass="18021">MSATVDLITTLEKLLELHKDLFESAVKKTEYIKVGDMDSLNQILKKEHALVAEIGKLENERMQVTKNILPNTENTTVTDCIEAASGEEKDQLIEVAHSLTAMALDLKERNFLNQQLIYQSLQFVNFSLSLLNPQPESINYGPPTGKRVGDLNLKGMFNSKA</sequence>
<keyword evidence="3" id="KW-1185">Reference proteome</keyword>
<dbReference type="EMBL" id="RXNT01000001">
    <property type="protein sequence ID" value="RTR36376.1"/>
    <property type="molecule type" value="Genomic_DNA"/>
</dbReference>
<comment type="caution">
    <text evidence="2">The sequence shown here is derived from an EMBL/GenBank/DDBJ whole genome shotgun (WGS) entry which is preliminary data.</text>
</comment>
<evidence type="ECO:0000313" key="3">
    <source>
        <dbReference type="Proteomes" id="UP000271374"/>
    </source>
</evidence>
<keyword evidence="2" id="KW-0282">Flagellum</keyword>
<evidence type="ECO:0000313" key="2">
    <source>
        <dbReference type="EMBL" id="RTR36376.1"/>
    </source>
</evidence>
<dbReference type="OrthoDB" id="2381500at2"/>
<organism evidence="2 3">
    <name type="scientific">Bacillus yapensis</name>
    <dbReference type="NCBI Taxonomy" id="2492960"/>
    <lineage>
        <taxon>Bacteria</taxon>
        <taxon>Bacillati</taxon>
        <taxon>Bacillota</taxon>
        <taxon>Bacilli</taxon>
        <taxon>Bacillales</taxon>
        <taxon>Bacillaceae</taxon>
        <taxon>Bacillus</taxon>
    </lineage>
</organism>
<gene>
    <name evidence="2" type="ORF">EKG37_02125</name>
</gene>
<dbReference type="Pfam" id="PF05130">
    <property type="entry name" value="FlgN"/>
    <property type="match status" value="1"/>
</dbReference>